<gene>
    <name evidence="2" type="ORF">QGN17_12100</name>
</gene>
<keyword evidence="3" id="KW-1185">Reference proteome</keyword>
<dbReference type="PANTHER" id="PTHR34512">
    <property type="entry name" value="CELL SURFACE PROTEIN"/>
    <property type="match status" value="1"/>
</dbReference>
<dbReference type="RefSeq" id="WP_281044737.1">
    <property type="nucleotide sequence ID" value="NZ_JARYGZ010000001.1"/>
</dbReference>
<dbReference type="Proteomes" id="UP001160625">
    <property type="component" value="Unassembled WGS sequence"/>
</dbReference>
<dbReference type="PROSITE" id="PS51257">
    <property type="entry name" value="PROKAR_LIPOPROTEIN"/>
    <property type="match status" value="1"/>
</dbReference>
<dbReference type="InterPro" id="IPR002372">
    <property type="entry name" value="PQQ_rpt_dom"/>
</dbReference>
<dbReference type="InterPro" id="IPR018391">
    <property type="entry name" value="PQQ_b-propeller_rpt"/>
</dbReference>
<sequence>MNYGRRVSIAGTLAAAMLLTGCSVFKGHGDKGPKTAVLGERIPVLTQESSAGTDASIAATPVALPPAEVNANWTQPGGNAQKAMGNLALGATPTRVWDVNLGKAGKDERLAATPVIADGHLFVIDAQARVHAYDAQSGRELWATQLKAKPGPKLKQAGVMGFIGMKEEKHYSRSLFGGGVSYEGGKLYATSGLGEVAQIDAATGKLGWQVTPGGPLRGSPSIANGSVYVMSADNQIFALNETDGSTQWTASGPLETAGVFGTGAPAIARATVIAGFSSGDLDAYRYENGRVVWQDALTRTSMSTTVGDVTDIDASPVVDESRVYAVGAGGRMIALDLVTGQRLWEVNIGGISTPALAGDWLFVVADDAKLYCIERTTGKIRWTTQLQRWKKEKKKTGMIFWSGPVLVNGRLALTNSLGGLGYVSATDGKPIGVEKAAKAPFTLPPVVANNTMYLLSSDGRLSAWR</sequence>
<protein>
    <submittedName>
        <fullName evidence="2">PQQ-binding-like beta-propeller repeat protein</fullName>
    </submittedName>
</protein>
<reference evidence="2" key="1">
    <citation type="submission" date="2023-04" db="EMBL/GenBank/DDBJ databases">
        <title>Sphingomonas sp. MAHUQ-71 isolated from rice field.</title>
        <authorList>
            <person name="Huq M.A."/>
        </authorList>
    </citation>
    <scope>NUCLEOTIDE SEQUENCE</scope>
    <source>
        <strain evidence="2">MAHUQ-71</strain>
    </source>
</reference>
<feature type="domain" description="Pyrrolo-quinoline quinone repeat" evidence="1">
    <location>
        <begin position="92"/>
        <end position="149"/>
    </location>
</feature>
<dbReference type="PANTHER" id="PTHR34512:SF30">
    <property type="entry name" value="OUTER MEMBRANE PROTEIN ASSEMBLY FACTOR BAMB"/>
    <property type="match status" value="1"/>
</dbReference>
<evidence type="ECO:0000313" key="2">
    <source>
        <dbReference type="EMBL" id="MDH7639474.1"/>
    </source>
</evidence>
<dbReference type="SUPFAM" id="SSF50998">
    <property type="entry name" value="Quinoprotein alcohol dehydrogenase-like"/>
    <property type="match status" value="1"/>
</dbReference>
<proteinExistence type="predicted"/>
<dbReference type="SMART" id="SM00564">
    <property type="entry name" value="PQQ"/>
    <property type="match status" value="5"/>
</dbReference>
<dbReference type="EMBL" id="JARYGZ010000001">
    <property type="protein sequence ID" value="MDH7639474.1"/>
    <property type="molecule type" value="Genomic_DNA"/>
</dbReference>
<dbReference type="Pfam" id="PF13360">
    <property type="entry name" value="PQQ_2"/>
    <property type="match status" value="2"/>
</dbReference>
<evidence type="ECO:0000313" key="3">
    <source>
        <dbReference type="Proteomes" id="UP001160625"/>
    </source>
</evidence>
<organism evidence="2 3">
    <name type="scientific">Sphingomonas oryzagri</name>
    <dbReference type="NCBI Taxonomy" id="3042314"/>
    <lineage>
        <taxon>Bacteria</taxon>
        <taxon>Pseudomonadati</taxon>
        <taxon>Pseudomonadota</taxon>
        <taxon>Alphaproteobacteria</taxon>
        <taxon>Sphingomonadales</taxon>
        <taxon>Sphingomonadaceae</taxon>
        <taxon>Sphingomonas</taxon>
    </lineage>
</organism>
<name>A0ABT6N2D2_9SPHN</name>
<dbReference type="InterPro" id="IPR011047">
    <property type="entry name" value="Quinoprotein_ADH-like_sf"/>
</dbReference>
<dbReference type="Gene3D" id="2.130.10.10">
    <property type="entry name" value="YVTN repeat-like/Quinoprotein amine dehydrogenase"/>
    <property type="match status" value="1"/>
</dbReference>
<feature type="domain" description="Pyrrolo-quinoline quinone repeat" evidence="1">
    <location>
        <begin position="176"/>
        <end position="384"/>
    </location>
</feature>
<evidence type="ECO:0000259" key="1">
    <source>
        <dbReference type="Pfam" id="PF13360"/>
    </source>
</evidence>
<dbReference type="InterPro" id="IPR015943">
    <property type="entry name" value="WD40/YVTN_repeat-like_dom_sf"/>
</dbReference>
<comment type="caution">
    <text evidence="2">The sequence shown here is derived from an EMBL/GenBank/DDBJ whole genome shotgun (WGS) entry which is preliminary data.</text>
</comment>
<accession>A0ABT6N2D2</accession>